<feature type="domain" description="DUF7886" evidence="2">
    <location>
        <begin position="110"/>
        <end position="256"/>
    </location>
</feature>
<dbReference type="PANTHER" id="PTHR47915">
    <property type="entry name" value="SI:DKEY-19B23.7"/>
    <property type="match status" value="1"/>
</dbReference>
<evidence type="ECO:0000259" key="2">
    <source>
        <dbReference type="Pfam" id="PF25377"/>
    </source>
</evidence>
<keyword evidence="4" id="KW-1185">Reference proteome</keyword>
<protein>
    <recommendedName>
        <fullName evidence="2">DUF7886 domain-containing protein</fullName>
    </recommendedName>
</protein>
<reference evidence="3 4" key="1">
    <citation type="submission" date="2024-02" db="EMBL/GenBank/DDBJ databases">
        <title>Chromosome-scale genome assembly of the rough periwinkle Littorina saxatilis.</title>
        <authorList>
            <person name="De Jode A."/>
            <person name="Faria R."/>
            <person name="Formenti G."/>
            <person name="Sims Y."/>
            <person name="Smith T.P."/>
            <person name="Tracey A."/>
            <person name="Wood J.M.D."/>
            <person name="Zagrodzka Z.B."/>
            <person name="Johannesson K."/>
            <person name="Butlin R.K."/>
            <person name="Leder E.H."/>
        </authorList>
    </citation>
    <scope>NUCLEOTIDE SEQUENCE [LARGE SCALE GENOMIC DNA]</scope>
    <source>
        <strain evidence="3">Snail1</strain>
        <tissue evidence="3">Muscle</tissue>
    </source>
</reference>
<dbReference type="EMBL" id="JBAMIC010000024">
    <property type="protein sequence ID" value="KAK7090094.1"/>
    <property type="molecule type" value="Genomic_DNA"/>
</dbReference>
<dbReference type="InterPro" id="IPR057208">
    <property type="entry name" value="DUF7886"/>
</dbReference>
<dbReference type="PANTHER" id="PTHR47915:SF1">
    <property type="entry name" value="SI:DKEY-19B23.7"/>
    <property type="match status" value="1"/>
</dbReference>
<evidence type="ECO:0000313" key="4">
    <source>
        <dbReference type="Proteomes" id="UP001374579"/>
    </source>
</evidence>
<name>A0AAN9G011_9CAEN</name>
<organism evidence="3 4">
    <name type="scientific">Littorina saxatilis</name>
    <dbReference type="NCBI Taxonomy" id="31220"/>
    <lineage>
        <taxon>Eukaryota</taxon>
        <taxon>Metazoa</taxon>
        <taxon>Spiralia</taxon>
        <taxon>Lophotrochozoa</taxon>
        <taxon>Mollusca</taxon>
        <taxon>Gastropoda</taxon>
        <taxon>Caenogastropoda</taxon>
        <taxon>Littorinimorpha</taxon>
        <taxon>Littorinoidea</taxon>
        <taxon>Littorinidae</taxon>
        <taxon>Littorina</taxon>
    </lineage>
</organism>
<sequence length="350" mass="39196">MDPEDKEAAMKKKLQHFLVEMFRMGTVRGFVHFSMYLRGKEEMGLTVYHEPQITSRRCSILHSAATEISAGESLTSSHLPYDPSALVLSQGTQMALSGMEDRGVGLPPASPSDNELYSDPSSHTTLFLVAGYSRYSCPYVWVRSNHRRLMRMSGAGDEEKDNPLRLKSISPARWKDGEVHIWDVIAELVKLCMYPAPRNPFAVDMNYFHGLSTNQQVLSTAAMMVCLQKIVLHTSDDRPYAGKVLEDLQMVSRLHYTALQTLVKNHQLPIYEHCQQQQKQKQQAKSKRGGFALSREQYSSIDNPLQQPTPPQDTTYGGMTVQSTQGVYTPHGSAQSGFPGYGFTPAPSLF</sequence>
<evidence type="ECO:0000256" key="1">
    <source>
        <dbReference type="SAM" id="MobiDB-lite"/>
    </source>
</evidence>
<comment type="caution">
    <text evidence="3">The sequence shown here is derived from an EMBL/GenBank/DDBJ whole genome shotgun (WGS) entry which is preliminary data.</text>
</comment>
<dbReference type="Pfam" id="PF25377">
    <property type="entry name" value="DUF7886"/>
    <property type="match status" value="1"/>
</dbReference>
<evidence type="ECO:0000313" key="3">
    <source>
        <dbReference type="EMBL" id="KAK7090094.1"/>
    </source>
</evidence>
<gene>
    <name evidence="3" type="ORF">V1264_009939</name>
</gene>
<feature type="region of interest" description="Disordered" evidence="1">
    <location>
        <begin position="298"/>
        <end position="350"/>
    </location>
</feature>
<dbReference type="AlphaFoldDB" id="A0AAN9G011"/>
<accession>A0AAN9G011</accession>
<dbReference type="Proteomes" id="UP001374579">
    <property type="component" value="Unassembled WGS sequence"/>
</dbReference>
<feature type="compositionally biased region" description="Polar residues" evidence="1">
    <location>
        <begin position="320"/>
        <end position="336"/>
    </location>
</feature>
<proteinExistence type="predicted"/>